<gene>
    <name evidence="7" type="ORF">HCN50_08325</name>
</gene>
<evidence type="ECO:0000259" key="6">
    <source>
        <dbReference type="SMART" id="SM00563"/>
    </source>
</evidence>
<feature type="domain" description="Phospholipid/glycerol acyltransferase" evidence="6">
    <location>
        <begin position="200"/>
        <end position="315"/>
    </location>
</feature>
<dbReference type="EMBL" id="JAAVLW010000002">
    <property type="protein sequence ID" value="NOJ46251.1"/>
    <property type="molecule type" value="Genomic_DNA"/>
</dbReference>
<dbReference type="Proteomes" id="UP000528734">
    <property type="component" value="Unassembled WGS sequence"/>
</dbReference>
<keyword evidence="8" id="KW-1185">Reference proteome</keyword>
<feature type="region of interest" description="Disordered" evidence="4">
    <location>
        <begin position="43"/>
        <end position="69"/>
    </location>
</feature>
<accession>A0A7Y4H239</accession>
<evidence type="ECO:0000256" key="1">
    <source>
        <dbReference type="ARBA" id="ARBA00005189"/>
    </source>
</evidence>
<dbReference type="RefSeq" id="WP_171709106.1">
    <property type="nucleotide sequence ID" value="NZ_JAAVLW010000002.1"/>
</dbReference>
<dbReference type="GO" id="GO:0006654">
    <property type="term" value="P:phosphatidic acid biosynthetic process"/>
    <property type="evidence" value="ECO:0007669"/>
    <property type="project" value="TreeGrafter"/>
</dbReference>
<dbReference type="Pfam" id="PF01553">
    <property type="entry name" value="Acyltransferase"/>
    <property type="match status" value="1"/>
</dbReference>
<evidence type="ECO:0000313" key="8">
    <source>
        <dbReference type="Proteomes" id="UP000528734"/>
    </source>
</evidence>
<dbReference type="PANTHER" id="PTHR10434">
    <property type="entry name" value="1-ACYL-SN-GLYCEROL-3-PHOSPHATE ACYLTRANSFERASE"/>
    <property type="match status" value="1"/>
</dbReference>
<keyword evidence="3 7" id="KW-0012">Acyltransferase</keyword>
<evidence type="ECO:0000256" key="4">
    <source>
        <dbReference type="SAM" id="MobiDB-lite"/>
    </source>
</evidence>
<evidence type="ECO:0000256" key="5">
    <source>
        <dbReference type="SAM" id="Phobius"/>
    </source>
</evidence>
<evidence type="ECO:0000256" key="3">
    <source>
        <dbReference type="ARBA" id="ARBA00023315"/>
    </source>
</evidence>
<dbReference type="SUPFAM" id="SSF69593">
    <property type="entry name" value="Glycerol-3-phosphate (1)-acyltransferase"/>
    <property type="match status" value="1"/>
</dbReference>
<dbReference type="PANTHER" id="PTHR10434:SF40">
    <property type="entry name" value="1-ACYL-SN-GLYCEROL-3-PHOSPHATE ACYLTRANSFERASE"/>
    <property type="match status" value="1"/>
</dbReference>
<name>A0A7Y4H239_9BRAD</name>
<keyword evidence="5" id="KW-0812">Transmembrane</keyword>
<dbReference type="SMART" id="SM00563">
    <property type="entry name" value="PlsC"/>
    <property type="match status" value="1"/>
</dbReference>
<reference evidence="7 8" key="1">
    <citation type="submission" date="2020-03" db="EMBL/GenBank/DDBJ databases">
        <title>Bradyrhizobium diversity isolated from nodules of Muelleranthus trifoliolatus.</title>
        <authorList>
            <person name="Klepa M."/>
            <person name="Helene L."/>
            <person name="Hungria M."/>
        </authorList>
    </citation>
    <scope>NUCLEOTIDE SEQUENCE [LARGE SCALE GENOMIC DNA]</scope>
    <source>
        <strain evidence="7 8">WSM 1744</strain>
    </source>
</reference>
<sequence length="371" mass="40789">MADAAQYFEAIGRGDEIDGAFGGGTADGIVGIAPDTKRRGLRAPAMHRFRETVQQQHQRRSRRAGGDGIKDEMRWNRDLFAGGHAAILNGAIGPIHGEAISARRAELCNPGKVLIGSPYLRPRGNGRLHYLRSILFDAAVVILTVVVSLSVPFMALFNASSATVRAVSQIWANGIMFLMKYVIGLDYRVEGREHVPDGPCIIACNHQSLWETAALCAIFPDASIVAKKELRKLPLVGWFLERYPMILVDRSAGRHALRQMVDEARRAIGERRKVLLFPQGTRQAIDEPVTFQSAGISALYTNLETPVVPAACNSGLFWGKKTLIMHSGTVTLSFLPPIAPGLPRKEFQEKMERMIAEEASRLLTVSQAKVR</sequence>
<dbReference type="AlphaFoldDB" id="A0A7Y4H239"/>
<keyword evidence="5" id="KW-0472">Membrane</keyword>
<protein>
    <submittedName>
        <fullName evidence="7">1-acyl-sn-glycerol-3-phosphate acyltransferase</fullName>
    </submittedName>
</protein>
<dbReference type="GO" id="GO:0003841">
    <property type="term" value="F:1-acylglycerol-3-phosphate O-acyltransferase activity"/>
    <property type="evidence" value="ECO:0007669"/>
    <property type="project" value="TreeGrafter"/>
</dbReference>
<feature type="transmembrane region" description="Helical" evidence="5">
    <location>
        <begin position="134"/>
        <end position="157"/>
    </location>
</feature>
<feature type="transmembrane region" description="Helical" evidence="5">
    <location>
        <begin position="163"/>
        <end position="183"/>
    </location>
</feature>
<keyword evidence="5" id="KW-1133">Transmembrane helix</keyword>
<dbReference type="InterPro" id="IPR002123">
    <property type="entry name" value="Plipid/glycerol_acylTrfase"/>
</dbReference>
<proteinExistence type="predicted"/>
<keyword evidence="2 7" id="KW-0808">Transferase</keyword>
<dbReference type="CDD" id="cd07989">
    <property type="entry name" value="LPLAT_AGPAT-like"/>
    <property type="match status" value="1"/>
</dbReference>
<evidence type="ECO:0000313" key="7">
    <source>
        <dbReference type="EMBL" id="NOJ46251.1"/>
    </source>
</evidence>
<comment type="pathway">
    <text evidence="1">Lipid metabolism.</text>
</comment>
<organism evidence="7 8">
    <name type="scientific">Bradyrhizobium archetypum</name>
    <dbReference type="NCBI Taxonomy" id="2721160"/>
    <lineage>
        <taxon>Bacteria</taxon>
        <taxon>Pseudomonadati</taxon>
        <taxon>Pseudomonadota</taxon>
        <taxon>Alphaproteobacteria</taxon>
        <taxon>Hyphomicrobiales</taxon>
        <taxon>Nitrobacteraceae</taxon>
        <taxon>Bradyrhizobium</taxon>
    </lineage>
</organism>
<comment type="caution">
    <text evidence="7">The sequence shown here is derived from an EMBL/GenBank/DDBJ whole genome shotgun (WGS) entry which is preliminary data.</text>
</comment>
<evidence type="ECO:0000256" key="2">
    <source>
        <dbReference type="ARBA" id="ARBA00022679"/>
    </source>
</evidence>